<keyword evidence="2" id="KW-1133">Transmembrane helix</keyword>
<feature type="transmembrane region" description="Helical" evidence="2">
    <location>
        <begin position="6"/>
        <end position="26"/>
    </location>
</feature>
<feature type="compositionally biased region" description="Basic and acidic residues" evidence="1">
    <location>
        <begin position="288"/>
        <end position="316"/>
    </location>
</feature>
<dbReference type="AlphaFoldDB" id="A0AB34JSC1"/>
<feature type="compositionally biased region" description="Polar residues" evidence="1">
    <location>
        <begin position="503"/>
        <end position="512"/>
    </location>
</feature>
<accession>A0AB34JSC1</accession>
<keyword evidence="2" id="KW-0812">Transmembrane</keyword>
<evidence type="ECO:0000313" key="3">
    <source>
        <dbReference type="EMBL" id="KAL1523917.1"/>
    </source>
</evidence>
<dbReference type="Gene3D" id="3.30.1490.40">
    <property type="match status" value="1"/>
</dbReference>
<protein>
    <recommendedName>
        <fullName evidence="5">GYF domain-containing protein</fullName>
    </recommendedName>
</protein>
<feature type="region of interest" description="Disordered" evidence="1">
    <location>
        <begin position="273"/>
        <end position="345"/>
    </location>
</feature>
<feature type="region of interest" description="Disordered" evidence="1">
    <location>
        <begin position="500"/>
        <end position="555"/>
    </location>
</feature>
<dbReference type="SUPFAM" id="SSF55277">
    <property type="entry name" value="GYF domain"/>
    <property type="match status" value="1"/>
</dbReference>
<gene>
    <name evidence="3" type="ORF">AB1Y20_018836</name>
</gene>
<dbReference type="Proteomes" id="UP001515480">
    <property type="component" value="Unassembled WGS sequence"/>
</dbReference>
<proteinExistence type="predicted"/>
<organism evidence="3 4">
    <name type="scientific">Prymnesium parvum</name>
    <name type="common">Toxic golden alga</name>
    <dbReference type="NCBI Taxonomy" id="97485"/>
    <lineage>
        <taxon>Eukaryota</taxon>
        <taxon>Haptista</taxon>
        <taxon>Haptophyta</taxon>
        <taxon>Prymnesiophyceae</taxon>
        <taxon>Prymnesiales</taxon>
        <taxon>Prymnesiaceae</taxon>
        <taxon>Prymnesium</taxon>
    </lineage>
</organism>
<name>A0AB34JSC1_PRYPA</name>
<evidence type="ECO:0008006" key="5">
    <source>
        <dbReference type="Google" id="ProtNLM"/>
    </source>
</evidence>
<feature type="compositionally biased region" description="Basic and acidic residues" evidence="1">
    <location>
        <begin position="544"/>
        <end position="555"/>
    </location>
</feature>
<comment type="caution">
    <text evidence="3">The sequence shown here is derived from an EMBL/GenBank/DDBJ whole genome shotgun (WGS) entry which is preliminary data.</text>
</comment>
<feature type="compositionally biased region" description="Basic and acidic residues" evidence="1">
    <location>
        <begin position="392"/>
        <end position="410"/>
    </location>
</feature>
<feature type="compositionally biased region" description="Polar residues" evidence="1">
    <location>
        <begin position="526"/>
        <end position="538"/>
    </location>
</feature>
<reference evidence="3 4" key="1">
    <citation type="journal article" date="2024" name="Science">
        <title>Giant polyketide synthase enzymes in the biosynthesis of giant marine polyether toxins.</title>
        <authorList>
            <person name="Fallon T.R."/>
            <person name="Shende V.V."/>
            <person name="Wierzbicki I.H."/>
            <person name="Pendleton A.L."/>
            <person name="Watervoot N.F."/>
            <person name="Auber R.P."/>
            <person name="Gonzalez D.J."/>
            <person name="Wisecaver J.H."/>
            <person name="Moore B.S."/>
        </authorList>
    </citation>
    <scope>NUCLEOTIDE SEQUENCE [LARGE SCALE GENOMIC DNA]</scope>
    <source>
        <strain evidence="3 4">12B1</strain>
    </source>
</reference>
<keyword evidence="2" id="KW-0472">Membrane</keyword>
<evidence type="ECO:0000256" key="1">
    <source>
        <dbReference type="SAM" id="MobiDB-lite"/>
    </source>
</evidence>
<dbReference type="EMBL" id="JBGBPQ010000005">
    <property type="protein sequence ID" value="KAL1523917.1"/>
    <property type="molecule type" value="Genomic_DNA"/>
</dbReference>
<dbReference type="InterPro" id="IPR035445">
    <property type="entry name" value="GYF-like_dom_sf"/>
</dbReference>
<sequence length="555" mass="61411">MSGEALVVVVAVAVALVVGICSWICCRMRRRRYPPASDKVRRSSTKTRRDPVDALETATPERRSCRVSHGDTCSGSPLGHKLSKTWSRLGTSFGREVPESSQSIRNRDSAAELVLDSRVTAPPPPSWDRHFQQNSSRGASGFFTRALSSMLPVDHKAAARALEEEEDDEDQRGGMIFDDRRLEGLPPAAEDPSDDTQEWWFHLDEHDNILGPLSPSEMRRLYMDGRIGHSTMVRWLPVSFGKPEAAEQPVEGFSPMQELCTDLGPPFMDAPISKPPQKTFLSPKKSTRQVEAEAEEKRIRREAEARARERARHEFSKAAATLSGNRPSGACGMSSERLGKAEKPSGAVCAESGSEQMIAEHAAGVGISPSPAANVHPQGISPGETAIPEATSRQEDEVLGTRKPETHEGGMQDSELQEEETNEWWFYLDKHNKILGPCSSQAMRRLYMDGHIGHSTMVRWLPVAYSMPEASEQPRDGFSPMQELCTDQGPPFMDAMDADRSSIPDSHVQSRVSRARNHKQGMVQLPDSTKTEPLSHNQPVAARQKTDEADESMRI</sequence>
<evidence type="ECO:0000256" key="2">
    <source>
        <dbReference type="SAM" id="Phobius"/>
    </source>
</evidence>
<feature type="region of interest" description="Disordered" evidence="1">
    <location>
        <begin position="35"/>
        <end position="59"/>
    </location>
</feature>
<feature type="region of interest" description="Disordered" evidence="1">
    <location>
        <begin position="384"/>
        <end position="417"/>
    </location>
</feature>
<keyword evidence="4" id="KW-1185">Reference proteome</keyword>
<evidence type="ECO:0000313" key="4">
    <source>
        <dbReference type="Proteomes" id="UP001515480"/>
    </source>
</evidence>